<dbReference type="Gene3D" id="3.90.1680.10">
    <property type="entry name" value="SOS response associated peptidase-like"/>
    <property type="match status" value="1"/>
</dbReference>
<comment type="similarity">
    <text evidence="1 8">Belongs to the SOS response-associated peptidase family.</text>
</comment>
<dbReference type="GO" id="GO:0016829">
    <property type="term" value="F:lyase activity"/>
    <property type="evidence" value="ECO:0007669"/>
    <property type="project" value="UniProtKB-KW"/>
</dbReference>
<evidence type="ECO:0000256" key="8">
    <source>
        <dbReference type="RuleBase" id="RU364100"/>
    </source>
</evidence>
<evidence type="ECO:0000256" key="3">
    <source>
        <dbReference type="ARBA" id="ARBA00022763"/>
    </source>
</evidence>
<name>A0A4Q7M6K6_9MICO</name>
<dbReference type="GO" id="GO:0106300">
    <property type="term" value="P:protein-DNA covalent cross-linking repair"/>
    <property type="evidence" value="ECO:0007669"/>
    <property type="project" value="InterPro"/>
</dbReference>
<dbReference type="Proteomes" id="UP000293852">
    <property type="component" value="Unassembled WGS sequence"/>
</dbReference>
<evidence type="ECO:0000256" key="7">
    <source>
        <dbReference type="ARBA" id="ARBA00023239"/>
    </source>
</evidence>
<gene>
    <name evidence="9" type="ORF">EV386_2020</name>
</gene>
<evidence type="ECO:0000256" key="4">
    <source>
        <dbReference type="ARBA" id="ARBA00022801"/>
    </source>
</evidence>
<evidence type="ECO:0000313" key="10">
    <source>
        <dbReference type="Proteomes" id="UP000293852"/>
    </source>
</evidence>
<dbReference type="InterPro" id="IPR036590">
    <property type="entry name" value="SRAP-like"/>
</dbReference>
<sequence length="258" mass="27951">MCGRYASFRDAEDLADDVAIAELADDVRLLPPSWNVAPTDTVRVVVERPARSDAGPGTGEITRSLRLARWGLVPSWAKDPSGGARMINARAETLLGKPAFARPLALRRCLVPADGYYEWRRLPLPPGAPARASAPRQPYWIHRDGEPVMFAGLYEFWRDRTRADDDPARWLVTATIVTTAASAGLAHIHDRMPVALPAAAWDAWLDPAVGAEQAAGLLAAPLDRFALRPVTSLVSSVRNNAPSLLDSDPAPADADLPR</sequence>
<keyword evidence="5" id="KW-0190">Covalent protein-DNA linkage</keyword>
<keyword evidence="4 8" id="KW-0378">Hydrolase</keyword>
<comment type="caution">
    <text evidence="9">The sequence shown here is derived from an EMBL/GenBank/DDBJ whole genome shotgun (WGS) entry which is preliminary data.</text>
</comment>
<evidence type="ECO:0000256" key="5">
    <source>
        <dbReference type="ARBA" id="ARBA00023124"/>
    </source>
</evidence>
<evidence type="ECO:0000256" key="6">
    <source>
        <dbReference type="ARBA" id="ARBA00023125"/>
    </source>
</evidence>
<evidence type="ECO:0000256" key="1">
    <source>
        <dbReference type="ARBA" id="ARBA00008136"/>
    </source>
</evidence>
<keyword evidence="7" id="KW-0456">Lyase</keyword>
<proteinExistence type="inferred from homology"/>
<keyword evidence="10" id="KW-1185">Reference proteome</keyword>
<keyword evidence="3" id="KW-0227">DNA damage</keyword>
<organism evidence="9 10">
    <name type="scientific">Xylanimonas ulmi</name>
    <dbReference type="NCBI Taxonomy" id="228973"/>
    <lineage>
        <taxon>Bacteria</taxon>
        <taxon>Bacillati</taxon>
        <taxon>Actinomycetota</taxon>
        <taxon>Actinomycetes</taxon>
        <taxon>Micrococcales</taxon>
        <taxon>Promicromonosporaceae</taxon>
        <taxon>Xylanimonas</taxon>
    </lineage>
</organism>
<dbReference type="GO" id="GO:0006508">
    <property type="term" value="P:proteolysis"/>
    <property type="evidence" value="ECO:0007669"/>
    <property type="project" value="UniProtKB-KW"/>
</dbReference>
<dbReference type="AlphaFoldDB" id="A0A4Q7M6K6"/>
<dbReference type="SUPFAM" id="SSF143081">
    <property type="entry name" value="BB1717-like"/>
    <property type="match status" value="1"/>
</dbReference>
<evidence type="ECO:0000256" key="2">
    <source>
        <dbReference type="ARBA" id="ARBA00022670"/>
    </source>
</evidence>
<dbReference type="GO" id="GO:0003697">
    <property type="term" value="F:single-stranded DNA binding"/>
    <property type="evidence" value="ECO:0007669"/>
    <property type="project" value="InterPro"/>
</dbReference>
<dbReference type="InterPro" id="IPR003738">
    <property type="entry name" value="SRAP"/>
</dbReference>
<protein>
    <recommendedName>
        <fullName evidence="8">Abasic site processing protein</fullName>
        <ecNumber evidence="8">3.4.-.-</ecNumber>
    </recommendedName>
</protein>
<dbReference type="EMBL" id="SGWX01000001">
    <property type="protein sequence ID" value="RZS61709.1"/>
    <property type="molecule type" value="Genomic_DNA"/>
</dbReference>
<dbReference type="EC" id="3.4.-.-" evidence="8"/>
<keyword evidence="6" id="KW-0238">DNA-binding</keyword>
<evidence type="ECO:0000313" key="9">
    <source>
        <dbReference type="EMBL" id="RZS61709.1"/>
    </source>
</evidence>
<dbReference type="PANTHER" id="PTHR13604">
    <property type="entry name" value="DC12-RELATED"/>
    <property type="match status" value="1"/>
</dbReference>
<dbReference type="RefSeq" id="WP_130414615.1">
    <property type="nucleotide sequence ID" value="NZ_SGWX01000001.1"/>
</dbReference>
<dbReference type="PANTHER" id="PTHR13604:SF0">
    <property type="entry name" value="ABASIC SITE PROCESSING PROTEIN HMCES"/>
    <property type="match status" value="1"/>
</dbReference>
<accession>A0A4Q7M6K6</accession>
<reference evidence="9 10" key="1">
    <citation type="submission" date="2019-02" db="EMBL/GenBank/DDBJ databases">
        <title>Sequencing the genomes of 1000 actinobacteria strains.</title>
        <authorList>
            <person name="Klenk H.-P."/>
        </authorList>
    </citation>
    <scope>NUCLEOTIDE SEQUENCE [LARGE SCALE GENOMIC DNA]</scope>
    <source>
        <strain evidence="9 10">DSM 16932</strain>
    </source>
</reference>
<keyword evidence="2 8" id="KW-0645">Protease</keyword>
<dbReference type="Pfam" id="PF02586">
    <property type="entry name" value="SRAP"/>
    <property type="match status" value="1"/>
</dbReference>
<dbReference type="OrthoDB" id="9782620at2"/>
<dbReference type="GO" id="GO:0008233">
    <property type="term" value="F:peptidase activity"/>
    <property type="evidence" value="ECO:0007669"/>
    <property type="project" value="UniProtKB-KW"/>
</dbReference>